<accession>A0A8W8I2G5</accession>
<dbReference type="AlphaFoldDB" id="A0A8W8I2G5"/>
<reference evidence="3" key="1">
    <citation type="submission" date="2022-08" db="UniProtKB">
        <authorList>
            <consortium name="EnsemblMetazoa"/>
        </authorList>
    </citation>
    <scope>IDENTIFICATION</scope>
    <source>
        <strain evidence="3">05x7-T-G4-1.051#20</strain>
    </source>
</reference>
<dbReference type="PANTHER" id="PTHR19303">
    <property type="entry name" value="TRANSPOSON"/>
    <property type="match status" value="1"/>
</dbReference>
<dbReference type="Gene3D" id="1.10.10.60">
    <property type="entry name" value="Homeodomain-like"/>
    <property type="match status" value="1"/>
</dbReference>
<keyword evidence="4" id="KW-1185">Reference proteome</keyword>
<dbReference type="GO" id="GO:0005634">
    <property type="term" value="C:nucleus"/>
    <property type="evidence" value="ECO:0007669"/>
    <property type="project" value="TreeGrafter"/>
</dbReference>
<dbReference type="PANTHER" id="PTHR19303:SF73">
    <property type="entry name" value="PROTEIN PDC2"/>
    <property type="match status" value="1"/>
</dbReference>
<dbReference type="SMART" id="SM00674">
    <property type="entry name" value="CENPB"/>
    <property type="match status" value="1"/>
</dbReference>
<evidence type="ECO:0000313" key="3">
    <source>
        <dbReference type="EnsemblMetazoa" id="G12235.1:cds"/>
    </source>
</evidence>
<sequence length="324" mass="37577">MESGLPKFNVGKTQMTNILKGKAEIINDIENNAPSDSKRKRQKTGNEDINDLCWKWFQDAVGRLLNVTGPLLKMKALKFAKDLGNQNFKASNGWLASFTKRHNVVFGTHSGERGDVDNDLVQSWMERISDLIKEYEPENIFNMDKTGLFFRNRQLKKMVREMDHSSKCGSEILKNISLLDAIYWIDRSWKEVETSTIVKCFKRCGFVDMQNENLPTTEVDVNDGGDDDEDEDDDVPLAVLQLSRELFGCEFRELVKMDADMETCDNQERDWDKPASEIIEEMNEKEDEDYEEEESEECESVICREKFCKNLAEMKICSKFMLKY</sequence>
<protein>
    <recommendedName>
        <fullName evidence="2">HTH CENPB-type domain-containing protein</fullName>
    </recommendedName>
</protein>
<proteinExistence type="predicted"/>
<evidence type="ECO:0000259" key="2">
    <source>
        <dbReference type="PROSITE" id="PS51253"/>
    </source>
</evidence>
<dbReference type="Proteomes" id="UP000005408">
    <property type="component" value="Unassembled WGS sequence"/>
</dbReference>
<evidence type="ECO:0000313" key="4">
    <source>
        <dbReference type="Proteomes" id="UP000005408"/>
    </source>
</evidence>
<dbReference type="SUPFAM" id="SSF46689">
    <property type="entry name" value="Homeodomain-like"/>
    <property type="match status" value="1"/>
</dbReference>
<dbReference type="InterPro" id="IPR009057">
    <property type="entry name" value="Homeodomain-like_sf"/>
</dbReference>
<dbReference type="PROSITE" id="PS51253">
    <property type="entry name" value="HTH_CENPB"/>
    <property type="match status" value="1"/>
</dbReference>
<dbReference type="Pfam" id="PF03221">
    <property type="entry name" value="HTH_Tnp_Tc5"/>
    <property type="match status" value="1"/>
</dbReference>
<dbReference type="GO" id="GO:0003677">
    <property type="term" value="F:DNA binding"/>
    <property type="evidence" value="ECO:0007669"/>
    <property type="project" value="UniProtKB-KW"/>
</dbReference>
<dbReference type="Pfam" id="PF03184">
    <property type="entry name" value="DDE_1"/>
    <property type="match status" value="1"/>
</dbReference>
<dbReference type="InterPro" id="IPR050863">
    <property type="entry name" value="CenT-Element_Derived"/>
</dbReference>
<dbReference type="EnsemblMetazoa" id="G12235.1">
    <property type="protein sequence ID" value="G12235.1:cds"/>
    <property type="gene ID" value="G12235"/>
</dbReference>
<dbReference type="InterPro" id="IPR006600">
    <property type="entry name" value="HTH_CenpB_DNA-bd_dom"/>
</dbReference>
<organism evidence="3 4">
    <name type="scientific">Magallana gigas</name>
    <name type="common">Pacific oyster</name>
    <name type="synonym">Crassostrea gigas</name>
    <dbReference type="NCBI Taxonomy" id="29159"/>
    <lineage>
        <taxon>Eukaryota</taxon>
        <taxon>Metazoa</taxon>
        <taxon>Spiralia</taxon>
        <taxon>Lophotrochozoa</taxon>
        <taxon>Mollusca</taxon>
        <taxon>Bivalvia</taxon>
        <taxon>Autobranchia</taxon>
        <taxon>Pteriomorphia</taxon>
        <taxon>Ostreida</taxon>
        <taxon>Ostreoidea</taxon>
        <taxon>Ostreidae</taxon>
        <taxon>Magallana</taxon>
    </lineage>
</organism>
<keyword evidence="1" id="KW-0238">DNA-binding</keyword>
<name>A0A8W8I2G5_MAGGI</name>
<evidence type="ECO:0000256" key="1">
    <source>
        <dbReference type="ARBA" id="ARBA00023125"/>
    </source>
</evidence>
<dbReference type="InterPro" id="IPR004875">
    <property type="entry name" value="DDE_SF_endonuclease_dom"/>
</dbReference>
<feature type="domain" description="HTH CENPB-type" evidence="2">
    <location>
        <begin position="37"/>
        <end position="108"/>
    </location>
</feature>